<accession>A0A1T5BLX9</accession>
<name>A0A1T5BLX9_9FIRM</name>
<dbReference type="PANTHER" id="PTHR43293:SF3">
    <property type="entry name" value="CHOLESTEROL RING-CLEAVING HYDROLASE IPDB SUBUNIT"/>
    <property type="match status" value="1"/>
</dbReference>
<keyword evidence="2" id="KW-0808">Transferase</keyword>
<proteinExistence type="inferred from homology"/>
<dbReference type="InterPro" id="IPR004165">
    <property type="entry name" value="CoA_trans_fam_I"/>
</dbReference>
<evidence type="ECO:0000256" key="1">
    <source>
        <dbReference type="ARBA" id="ARBA00007047"/>
    </source>
</evidence>
<dbReference type="SMART" id="SM00882">
    <property type="entry name" value="CoA_trans"/>
    <property type="match status" value="1"/>
</dbReference>
<evidence type="ECO:0000313" key="3">
    <source>
        <dbReference type="Proteomes" id="UP000243406"/>
    </source>
</evidence>
<dbReference type="InterPro" id="IPR037171">
    <property type="entry name" value="NagB/RpiA_transferase-like"/>
</dbReference>
<protein>
    <submittedName>
        <fullName evidence="2">Glutaconate CoA-transferase subunit B</fullName>
    </submittedName>
</protein>
<organism evidence="2 3">
    <name type="scientific">Acetoanaerobium noterae</name>
    <dbReference type="NCBI Taxonomy" id="745369"/>
    <lineage>
        <taxon>Bacteria</taxon>
        <taxon>Bacillati</taxon>
        <taxon>Bacillota</taxon>
        <taxon>Clostridia</taxon>
        <taxon>Peptostreptococcales</taxon>
        <taxon>Filifactoraceae</taxon>
        <taxon>Acetoanaerobium</taxon>
    </lineage>
</organism>
<sequence length="249" mass="27387">MYSTSYTANKPHHPADIMICAIARMLKNDETIFHGVSSSLPMVAMKLAKALYAPDAVLLNIPGGVNSSSFKTSEYSSAGEELWDNSEAIFPLEKIFDLSMRGGLDVAFLSGVQFDASGNVNASVIGSYSKPKVRLPGGAGSAVLIPTAKKAIIWRTKHDKRTFVENVDFVTTRGNIHKIVTPLCIFGYENSRLYLDSISPNTTIEEVKANTGFTIFEETVPTIMEPTREELSLIKRIDPKGVRYKEFSK</sequence>
<dbReference type="SUPFAM" id="SSF100950">
    <property type="entry name" value="NagB/RpiA/CoA transferase-like"/>
    <property type="match status" value="1"/>
</dbReference>
<dbReference type="GO" id="GO:0008410">
    <property type="term" value="F:CoA-transferase activity"/>
    <property type="evidence" value="ECO:0007669"/>
    <property type="project" value="InterPro"/>
</dbReference>
<dbReference type="EMBL" id="FUYN01000003">
    <property type="protein sequence ID" value="SKB48107.1"/>
    <property type="molecule type" value="Genomic_DNA"/>
</dbReference>
<dbReference type="PANTHER" id="PTHR43293">
    <property type="entry name" value="ACETATE COA-TRANSFERASE YDIF"/>
    <property type="match status" value="1"/>
</dbReference>
<comment type="similarity">
    <text evidence="1">Belongs to the 3-oxoacid CoA-transferase subunit B family.</text>
</comment>
<dbReference type="RefSeq" id="WP_013360903.1">
    <property type="nucleotide sequence ID" value="NZ_DAMCMJ010000003.1"/>
</dbReference>
<keyword evidence="3" id="KW-1185">Reference proteome</keyword>
<reference evidence="3" key="1">
    <citation type="submission" date="2017-02" db="EMBL/GenBank/DDBJ databases">
        <authorList>
            <person name="Varghese N."/>
            <person name="Submissions S."/>
        </authorList>
    </citation>
    <scope>NUCLEOTIDE SEQUENCE [LARGE SCALE GENOMIC DNA]</scope>
    <source>
        <strain evidence="3">ATCC 35199</strain>
    </source>
</reference>
<dbReference type="Pfam" id="PF01144">
    <property type="entry name" value="CoA_trans"/>
    <property type="match status" value="1"/>
</dbReference>
<dbReference type="Proteomes" id="UP000243406">
    <property type="component" value="Unassembled WGS sequence"/>
</dbReference>
<dbReference type="Gene3D" id="3.40.1080.10">
    <property type="entry name" value="Glutaconate Coenzyme A-transferase"/>
    <property type="match status" value="1"/>
</dbReference>
<gene>
    <name evidence="2" type="ORF">SAMN02745120_1708</name>
</gene>
<dbReference type="AlphaFoldDB" id="A0A1T5BLX9"/>
<evidence type="ECO:0000313" key="2">
    <source>
        <dbReference type="EMBL" id="SKB48107.1"/>
    </source>
</evidence>